<dbReference type="Proteomes" id="UP000199087">
    <property type="component" value="Unassembled WGS sequence"/>
</dbReference>
<dbReference type="OrthoDB" id="2455195at2"/>
<keyword evidence="1" id="KW-0946">Virion</keyword>
<dbReference type="Pfam" id="PF11122">
    <property type="entry name" value="Spore-coat_CotD"/>
    <property type="match status" value="1"/>
</dbReference>
<dbReference type="AlphaFoldDB" id="A0A0U1P0U6"/>
<accession>A0A0U1P0U6</accession>
<sequence>MYYGTNVTPPIIHPTTNIVNNTFSSTVVPHIHPIHATTINHHMYQHKHYCTETASCCEQPCHQHIDCCPGPMPFGPGFGAGPMMGPGYGAGPMMGPGAMGPGAMGPGAMGPGAMGPGAMGPGPMGPGPMGPGYY</sequence>
<evidence type="ECO:0000313" key="1">
    <source>
        <dbReference type="EMBL" id="CRK83877.1"/>
    </source>
</evidence>
<keyword evidence="1" id="KW-0167">Capsid protein</keyword>
<keyword evidence="2" id="KW-1185">Reference proteome</keyword>
<dbReference type="RefSeq" id="WP_090637016.1">
    <property type="nucleotide sequence ID" value="NZ_CVRB01000004.1"/>
</dbReference>
<reference evidence="2" key="1">
    <citation type="submission" date="2015-05" db="EMBL/GenBank/DDBJ databases">
        <authorList>
            <person name="Urmite Genomes"/>
        </authorList>
    </citation>
    <scope>NUCLEOTIDE SEQUENCE [LARGE SCALE GENOMIC DNA]</scope>
    <source>
        <strain evidence="2">LF1</strain>
    </source>
</reference>
<organism evidence="1 2">
    <name type="scientific">Neobacillus massiliamazoniensis</name>
    <dbReference type="NCBI Taxonomy" id="1499688"/>
    <lineage>
        <taxon>Bacteria</taxon>
        <taxon>Bacillati</taxon>
        <taxon>Bacillota</taxon>
        <taxon>Bacilli</taxon>
        <taxon>Bacillales</taxon>
        <taxon>Bacillaceae</taxon>
        <taxon>Neobacillus</taxon>
    </lineage>
</organism>
<dbReference type="InterPro" id="IPR020108">
    <property type="entry name" value="Spore_coat_CotD"/>
</dbReference>
<gene>
    <name evidence="1" type="primary">cotD</name>
    <name evidence="1" type="ORF">BN000_03874</name>
</gene>
<evidence type="ECO:0000313" key="2">
    <source>
        <dbReference type="Proteomes" id="UP000199087"/>
    </source>
</evidence>
<proteinExistence type="predicted"/>
<dbReference type="EMBL" id="CVRB01000004">
    <property type="protein sequence ID" value="CRK83877.1"/>
    <property type="molecule type" value="Genomic_DNA"/>
</dbReference>
<name>A0A0U1P0U6_9BACI</name>
<protein>
    <submittedName>
        <fullName evidence="1">Spore coat protein (Inner)</fullName>
    </submittedName>
</protein>